<dbReference type="SUPFAM" id="SSF57850">
    <property type="entry name" value="RING/U-box"/>
    <property type="match status" value="2"/>
</dbReference>
<name>A0A6I9Z6W7_9SAUR</name>
<dbReference type="InterPro" id="IPR003111">
    <property type="entry name" value="Lon_prtase_N"/>
</dbReference>
<dbReference type="AlphaFoldDB" id="A0A6I9Z6W7"/>
<dbReference type="GO" id="GO:0005737">
    <property type="term" value="C:cytoplasm"/>
    <property type="evidence" value="ECO:0007669"/>
    <property type="project" value="UniProtKB-ARBA"/>
</dbReference>
<feature type="repeat" description="TPR" evidence="5">
    <location>
        <begin position="206"/>
        <end position="239"/>
    </location>
</feature>
<dbReference type="RefSeq" id="XP_013931570.1">
    <property type="nucleotide sequence ID" value="XM_014076095.1"/>
</dbReference>
<dbReference type="PROSITE" id="PS50089">
    <property type="entry name" value="ZF_RING_2"/>
    <property type="match status" value="1"/>
</dbReference>
<dbReference type="Gene3D" id="2.30.130.40">
    <property type="entry name" value="LON domain-like"/>
    <property type="match status" value="1"/>
</dbReference>
<evidence type="ECO:0000256" key="5">
    <source>
        <dbReference type="PROSITE-ProRule" id="PRU00339"/>
    </source>
</evidence>
<dbReference type="SUPFAM" id="SSF88697">
    <property type="entry name" value="PUA domain-like"/>
    <property type="match status" value="1"/>
</dbReference>
<dbReference type="InterPro" id="IPR015947">
    <property type="entry name" value="PUA-like_sf"/>
</dbReference>
<feature type="region of interest" description="Disordered" evidence="6">
    <location>
        <begin position="1"/>
        <end position="76"/>
    </location>
</feature>
<evidence type="ECO:0000259" key="7">
    <source>
        <dbReference type="PROSITE" id="PS50089"/>
    </source>
</evidence>
<accession>A0A6I9Z6W7</accession>
<dbReference type="InterPro" id="IPR019734">
    <property type="entry name" value="TPR_rpt"/>
</dbReference>
<dbReference type="PROSITE" id="PS50005">
    <property type="entry name" value="TPR"/>
    <property type="match status" value="1"/>
</dbReference>
<feature type="domain" description="RING-type" evidence="7">
    <location>
        <begin position="369"/>
        <end position="407"/>
    </location>
</feature>
<dbReference type="SMART" id="SM00464">
    <property type="entry name" value="LON"/>
    <property type="match status" value="1"/>
</dbReference>
<evidence type="ECO:0000259" key="8">
    <source>
        <dbReference type="PROSITE" id="PS51787"/>
    </source>
</evidence>
<dbReference type="InterPro" id="IPR001841">
    <property type="entry name" value="Znf_RING"/>
</dbReference>
<dbReference type="PANTHER" id="PTHR23327:SF41">
    <property type="entry name" value="LON PEPTIDASE N-TERMINAL DOMAIN AND RING FINGER PROTEIN 3"/>
    <property type="match status" value="1"/>
</dbReference>
<keyword evidence="5" id="KW-0802">TPR repeat</keyword>
<keyword evidence="3" id="KW-0862">Zinc</keyword>
<gene>
    <name evidence="10" type="primary">LOC106557005</name>
</gene>
<sequence>MGRGSAAAATATAAAAPVTGAPRGTSNRRRRRNPDGRLPQLRTRRGRSSWAGRSGGGGGGGGVVELASRPPSPPPTAAAAMLHRFPALRGLVERLKRRLVGSGARAAAAGGQSPWGVWGCGQCGGFLCDPVSLLCGHTFCRVCAERRRRAGGALLRRRGATPATAHPSPRAVCSLCPGARIVQSRLRVNVILGHLLAKGFPRQVRAARLRHEGNLLCKEGRLQAALEKYDQALRLAPSDHLLYCNRSQIKSTLKCYEEALRDVKMACELQPYWLKVDMDKETCEDQNVTNCDNSEKPLPSQEGSRDVSSPGETVAEQETPQKNKRQAEAAAVSDLPPKIAKMDESDEQEEPNAENCIAFDGVDPSDMECSLCMRLFYEPVTTPCGHTFCLRCLERCLDHNPECPLCKDSLLECLAMKKLCKTVLMEELIAKYLPAELAERKKLNEEEMAEFSNLNKNVPIFVCTMAYPTVPCPLHIFEPCYRLMVRRCMETGTRQFGMCIRDPVKGFADYGCILEIRNVEVFTDGRSVVDSIGKRRFKVLQHSKCDGYNTADIEYIEDKKVQGEASEYLTILHSAVYDQARTWFNTLKSSLRVRIIHHFGPMPVKEPDPQVSPDGPAWCWWILAVLPLENKAQLPFLAMTSLKARLKGIRSILTFLFLTQTK</sequence>
<evidence type="ECO:0000256" key="6">
    <source>
        <dbReference type="SAM" id="MobiDB-lite"/>
    </source>
</evidence>
<dbReference type="PROSITE" id="PS51787">
    <property type="entry name" value="LON_N"/>
    <property type="match status" value="1"/>
</dbReference>
<dbReference type="GeneID" id="106557005"/>
<feature type="region of interest" description="Disordered" evidence="6">
    <location>
        <begin position="286"/>
        <end position="355"/>
    </location>
</feature>
<reference evidence="10" key="1">
    <citation type="submission" date="2025-08" db="UniProtKB">
        <authorList>
            <consortium name="RefSeq"/>
        </authorList>
    </citation>
    <scope>IDENTIFICATION</scope>
    <source>
        <tissue evidence="10">Skeletal muscle</tissue>
    </source>
</reference>
<dbReference type="OrthoDB" id="264917at2759"/>
<evidence type="ECO:0000313" key="9">
    <source>
        <dbReference type="Proteomes" id="UP000504617"/>
    </source>
</evidence>
<keyword evidence="1" id="KW-0479">Metal-binding</keyword>
<dbReference type="PROSITE" id="PS00518">
    <property type="entry name" value="ZF_RING_1"/>
    <property type="match status" value="2"/>
</dbReference>
<feature type="domain" description="Lon N-terminal" evidence="8">
    <location>
        <begin position="448"/>
        <end position="657"/>
    </location>
</feature>
<dbReference type="GO" id="GO:0061630">
    <property type="term" value="F:ubiquitin protein ligase activity"/>
    <property type="evidence" value="ECO:0007669"/>
    <property type="project" value="TreeGrafter"/>
</dbReference>
<evidence type="ECO:0000313" key="10">
    <source>
        <dbReference type="RefSeq" id="XP_013931570.1"/>
    </source>
</evidence>
<dbReference type="PANTHER" id="PTHR23327">
    <property type="entry name" value="RING FINGER PROTEIN 127"/>
    <property type="match status" value="1"/>
</dbReference>
<dbReference type="InterPro" id="IPR013083">
    <property type="entry name" value="Znf_RING/FYVE/PHD"/>
</dbReference>
<keyword evidence="2 4" id="KW-0863">Zinc-finger</keyword>
<dbReference type="InterPro" id="IPR046336">
    <property type="entry name" value="Lon_prtase_N_sf"/>
</dbReference>
<evidence type="ECO:0000256" key="1">
    <source>
        <dbReference type="ARBA" id="ARBA00022723"/>
    </source>
</evidence>
<dbReference type="Proteomes" id="UP000504617">
    <property type="component" value="Unplaced"/>
</dbReference>
<dbReference type="CDD" id="cd16514">
    <property type="entry name" value="RING-HC_LONFs_rpt2"/>
    <property type="match status" value="1"/>
</dbReference>
<dbReference type="InterPro" id="IPR027370">
    <property type="entry name" value="Znf-RING_euk"/>
</dbReference>
<feature type="compositionally biased region" description="Gly residues" evidence="6">
    <location>
        <begin position="53"/>
        <end position="63"/>
    </location>
</feature>
<evidence type="ECO:0000256" key="3">
    <source>
        <dbReference type="ARBA" id="ARBA00022833"/>
    </source>
</evidence>
<feature type="compositionally biased region" description="Low complexity" evidence="6">
    <location>
        <begin position="1"/>
        <end position="16"/>
    </location>
</feature>
<dbReference type="SMART" id="SM00184">
    <property type="entry name" value="RING"/>
    <property type="match status" value="2"/>
</dbReference>
<organism evidence="9 10">
    <name type="scientific">Thamnophis sirtalis</name>
    <dbReference type="NCBI Taxonomy" id="35019"/>
    <lineage>
        <taxon>Eukaryota</taxon>
        <taxon>Metazoa</taxon>
        <taxon>Chordata</taxon>
        <taxon>Craniata</taxon>
        <taxon>Vertebrata</taxon>
        <taxon>Euteleostomi</taxon>
        <taxon>Lepidosauria</taxon>
        <taxon>Squamata</taxon>
        <taxon>Bifurcata</taxon>
        <taxon>Unidentata</taxon>
        <taxon>Episquamata</taxon>
        <taxon>Toxicofera</taxon>
        <taxon>Serpentes</taxon>
        <taxon>Colubroidea</taxon>
        <taxon>Colubridae</taxon>
        <taxon>Natricinae</taxon>
        <taxon>Thamnophis</taxon>
    </lineage>
</organism>
<dbReference type="InterPro" id="IPR017907">
    <property type="entry name" value="Znf_RING_CS"/>
</dbReference>
<dbReference type="KEGG" id="tsr:106557005"/>
<evidence type="ECO:0000256" key="2">
    <source>
        <dbReference type="ARBA" id="ARBA00022771"/>
    </source>
</evidence>
<keyword evidence="9" id="KW-1185">Reference proteome</keyword>
<dbReference type="Pfam" id="PF02190">
    <property type="entry name" value="LON_substr_bdg"/>
    <property type="match status" value="1"/>
</dbReference>
<dbReference type="Pfam" id="PF13923">
    <property type="entry name" value="zf-C3HC4_2"/>
    <property type="match status" value="1"/>
</dbReference>
<dbReference type="SUPFAM" id="SSF48452">
    <property type="entry name" value="TPR-like"/>
    <property type="match status" value="1"/>
</dbReference>
<dbReference type="SMART" id="SM00028">
    <property type="entry name" value="TPR"/>
    <property type="match status" value="2"/>
</dbReference>
<feature type="compositionally biased region" description="Polar residues" evidence="6">
    <location>
        <begin position="306"/>
        <end position="318"/>
    </location>
</feature>
<dbReference type="Gene3D" id="3.30.40.10">
    <property type="entry name" value="Zinc/RING finger domain, C3HC4 (zinc finger)"/>
    <property type="match status" value="2"/>
</dbReference>
<dbReference type="Gene3D" id="1.25.40.10">
    <property type="entry name" value="Tetratricopeptide repeat domain"/>
    <property type="match status" value="1"/>
</dbReference>
<dbReference type="GO" id="GO:0008270">
    <property type="term" value="F:zinc ion binding"/>
    <property type="evidence" value="ECO:0007669"/>
    <property type="project" value="UniProtKB-KW"/>
</dbReference>
<evidence type="ECO:0000256" key="4">
    <source>
        <dbReference type="PROSITE-ProRule" id="PRU00175"/>
    </source>
</evidence>
<dbReference type="Pfam" id="PF13445">
    <property type="entry name" value="zf-RING_UBOX"/>
    <property type="match status" value="1"/>
</dbReference>
<proteinExistence type="predicted"/>
<dbReference type="InterPro" id="IPR011990">
    <property type="entry name" value="TPR-like_helical_dom_sf"/>
</dbReference>
<protein>
    <submittedName>
        <fullName evidence="10">LON peptidase N-terminal domain and RING finger protein 3-like</fullName>
    </submittedName>
</protein>